<reference evidence="2" key="1">
    <citation type="submission" date="2016-10" db="EMBL/GenBank/DDBJ databases">
        <authorList>
            <person name="de Groot N.N."/>
        </authorList>
    </citation>
    <scope>NUCLEOTIDE SEQUENCE</scope>
</reference>
<dbReference type="SMART" id="SM00748">
    <property type="entry name" value="HEPN"/>
    <property type="match status" value="1"/>
</dbReference>
<evidence type="ECO:0000259" key="1">
    <source>
        <dbReference type="PROSITE" id="PS50910"/>
    </source>
</evidence>
<protein>
    <recommendedName>
        <fullName evidence="1">HEPN domain-containing protein</fullName>
    </recommendedName>
</protein>
<dbReference type="PROSITE" id="PS50910">
    <property type="entry name" value="HEPN"/>
    <property type="match status" value="1"/>
</dbReference>
<accession>A0A1W1BHA4</accession>
<dbReference type="AlphaFoldDB" id="A0A1W1BHA4"/>
<evidence type="ECO:0000313" key="2">
    <source>
        <dbReference type="EMBL" id="SFV52906.1"/>
    </source>
</evidence>
<name>A0A1W1BHA4_9ZZZZ</name>
<organism evidence="2">
    <name type="scientific">hydrothermal vent metagenome</name>
    <dbReference type="NCBI Taxonomy" id="652676"/>
    <lineage>
        <taxon>unclassified sequences</taxon>
        <taxon>metagenomes</taxon>
        <taxon>ecological metagenomes</taxon>
    </lineage>
</organism>
<dbReference type="SUPFAM" id="SSF81593">
    <property type="entry name" value="Nucleotidyltransferase substrate binding subunit/domain"/>
    <property type="match status" value="1"/>
</dbReference>
<gene>
    <name evidence="2" type="ORF">MNB_SV-12-1353</name>
</gene>
<dbReference type="Pfam" id="PF05168">
    <property type="entry name" value="HEPN"/>
    <property type="match status" value="1"/>
</dbReference>
<sequence length="127" mass="15022">MTNYEAWIYKAKNDLKSALKLLDGDDPIMDTAIYHTQQCAEKALKGYLAFQKQPLKKSHDIELLVEICSKIDIEFEKLYEYSENLTPYATAFRYPDIYLEPDYDEVYEAIGMAREILEFVEKKFNWK</sequence>
<dbReference type="EMBL" id="FPHE01000038">
    <property type="protein sequence ID" value="SFV52906.1"/>
    <property type="molecule type" value="Genomic_DNA"/>
</dbReference>
<dbReference type="InterPro" id="IPR007842">
    <property type="entry name" value="HEPN_dom"/>
</dbReference>
<dbReference type="Gene3D" id="1.20.120.330">
    <property type="entry name" value="Nucleotidyltransferases domain 2"/>
    <property type="match status" value="1"/>
</dbReference>
<feature type="domain" description="HEPN" evidence="1">
    <location>
        <begin position="8"/>
        <end position="123"/>
    </location>
</feature>
<proteinExistence type="predicted"/>